<dbReference type="EnsemblMetazoa" id="XM_008204325">
    <property type="protein sequence ID" value="XP_008202547"/>
    <property type="gene ID" value="LOC100117511"/>
</dbReference>
<keyword evidence="11" id="KW-1185">Reference proteome</keyword>
<keyword evidence="5 9" id="KW-1133">Transmembrane helix</keyword>
<evidence type="ECO:0000256" key="3">
    <source>
        <dbReference type="ARBA" id="ARBA00022475"/>
    </source>
</evidence>
<evidence type="ECO:0000256" key="8">
    <source>
        <dbReference type="SAM" id="MobiDB-lite"/>
    </source>
</evidence>
<evidence type="ECO:0000313" key="10">
    <source>
        <dbReference type="EnsemblMetazoa" id="XP_008202547"/>
    </source>
</evidence>
<dbReference type="SMR" id="A0A7M7H247"/>
<feature type="transmembrane region" description="Helical" evidence="9">
    <location>
        <begin position="153"/>
        <end position="172"/>
    </location>
</feature>
<evidence type="ECO:0000256" key="4">
    <source>
        <dbReference type="ARBA" id="ARBA00022692"/>
    </source>
</evidence>
<dbReference type="Proteomes" id="UP000002358">
    <property type="component" value="Chromosome 1"/>
</dbReference>
<dbReference type="PANTHER" id="PTHR10464">
    <property type="entry name" value="UREA TRANSPORTER"/>
    <property type="match status" value="1"/>
</dbReference>
<feature type="transmembrane region" description="Helical" evidence="9">
    <location>
        <begin position="356"/>
        <end position="378"/>
    </location>
</feature>
<evidence type="ECO:0000313" key="11">
    <source>
        <dbReference type="Proteomes" id="UP000002358"/>
    </source>
</evidence>
<dbReference type="GO" id="GO:0015204">
    <property type="term" value="F:urea transmembrane transporter activity"/>
    <property type="evidence" value="ECO:0007669"/>
    <property type="project" value="InterPro"/>
</dbReference>
<dbReference type="InterPro" id="IPR029020">
    <property type="entry name" value="Ammonium/urea_transptr"/>
</dbReference>
<dbReference type="AlphaFoldDB" id="A0A7M7H247"/>
<dbReference type="InParanoid" id="A0A7M7H247"/>
<keyword evidence="4 9" id="KW-0812">Transmembrane</keyword>
<dbReference type="InterPro" id="IPR004937">
    <property type="entry name" value="Urea_transporter"/>
</dbReference>
<feature type="transmembrane region" description="Helical" evidence="9">
    <location>
        <begin position="286"/>
        <end position="304"/>
    </location>
</feature>
<dbReference type="GeneID" id="100117511"/>
<accession>A0A7M7H247</accession>
<comment type="similarity">
    <text evidence="2">Belongs to the urea transporter family.</text>
</comment>
<keyword evidence="6 9" id="KW-0472">Membrane</keyword>
<reference evidence="10" key="1">
    <citation type="submission" date="2021-01" db="UniProtKB">
        <authorList>
            <consortium name="EnsemblMetazoa"/>
        </authorList>
    </citation>
    <scope>IDENTIFICATION</scope>
</reference>
<feature type="transmembrane region" description="Helical" evidence="9">
    <location>
        <begin position="128"/>
        <end position="146"/>
    </location>
</feature>
<dbReference type="GO" id="GO:0005886">
    <property type="term" value="C:plasma membrane"/>
    <property type="evidence" value="ECO:0007669"/>
    <property type="project" value="UniProtKB-SubCell"/>
</dbReference>
<dbReference type="PANTHER" id="PTHR10464:SF4">
    <property type="entry name" value="UREA TRANSPORTER"/>
    <property type="match status" value="1"/>
</dbReference>
<evidence type="ECO:0000256" key="2">
    <source>
        <dbReference type="ARBA" id="ARBA00005914"/>
    </source>
</evidence>
<feature type="region of interest" description="Disordered" evidence="8">
    <location>
        <begin position="1"/>
        <end position="20"/>
    </location>
</feature>
<evidence type="ECO:0000256" key="6">
    <source>
        <dbReference type="ARBA" id="ARBA00023136"/>
    </source>
</evidence>
<comment type="catalytic activity">
    <reaction evidence="7">
        <text>urea(in) = urea(out)</text>
        <dbReference type="Rhea" id="RHEA:32799"/>
        <dbReference type="ChEBI" id="CHEBI:16199"/>
    </reaction>
</comment>
<dbReference type="Gene3D" id="1.10.3430.10">
    <property type="entry name" value="Ammonium transporter AmtB like domains"/>
    <property type="match status" value="1"/>
</dbReference>
<evidence type="ECO:0000256" key="9">
    <source>
        <dbReference type="SAM" id="Phobius"/>
    </source>
</evidence>
<feature type="transmembrane region" description="Helical" evidence="9">
    <location>
        <begin position="325"/>
        <end position="350"/>
    </location>
</feature>
<feature type="transmembrane region" description="Helical" evidence="9">
    <location>
        <begin position="261"/>
        <end position="280"/>
    </location>
</feature>
<dbReference type="RefSeq" id="XP_008202547.1">
    <property type="nucleotide sequence ID" value="XM_008204325.3"/>
</dbReference>
<evidence type="ECO:0008006" key="12">
    <source>
        <dbReference type="Google" id="ProtNLM"/>
    </source>
</evidence>
<evidence type="ECO:0000256" key="7">
    <source>
        <dbReference type="ARBA" id="ARBA00033993"/>
    </source>
</evidence>
<dbReference type="Pfam" id="PF03253">
    <property type="entry name" value="UT"/>
    <property type="match status" value="1"/>
</dbReference>
<dbReference type="OrthoDB" id="426293at2759"/>
<sequence>MSSGEVQLQPVRGDPEQGYRLHKNLPRADDEQLAENNGRWATIGGDCPALRDYLAPKEGTCWALCKLLVSFVRGFSQTGFANNPITGIILMVGLVSTAPGTFLVCSATGFLGHLISMSLQEPSVNVDNGLTVFNPLIFGAVSYYFVPVVYGGFDGFSSLLMLLGVIFIAYFWRACGNGGIPCLTMPFNVAELILLFTLKNAADSRAILSTVRNASSSSLDNAGAIAAEAGSLVVENATTHVNASPDWGMVVQASLASASQLFVTESLAFGALVYLAVLVYSPITCFFGYLGSLGASLVALLLGAPHQQIRAGLWGFNGYLTAASLGGSFLVMNGQVAAATCVAIVLTALLQHVLQIIFVPTGLPVGTMPFVLTTWLFIGLGNSSEGLFNYPITMSSPEGQRQELLTRRKTAKLEQRAEAAEPLEILLQNGKSSSA</sequence>
<protein>
    <recommendedName>
        <fullName evidence="12">Urea transporter</fullName>
    </recommendedName>
</protein>
<organism evidence="10 11">
    <name type="scientific">Nasonia vitripennis</name>
    <name type="common">Parasitic wasp</name>
    <dbReference type="NCBI Taxonomy" id="7425"/>
    <lineage>
        <taxon>Eukaryota</taxon>
        <taxon>Metazoa</taxon>
        <taxon>Ecdysozoa</taxon>
        <taxon>Arthropoda</taxon>
        <taxon>Hexapoda</taxon>
        <taxon>Insecta</taxon>
        <taxon>Pterygota</taxon>
        <taxon>Neoptera</taxon>
        <taxon>Endopterygota</taxon>
        <taxon>Hymenoptera</taxon>
        <taxon>Apocrita</taxon>
        <taxon>Proctotrupomorpha</taxon>
        <taxon>Chalcidoidea</taxon>
        <taxon>Pteromalidae</taxon>
        <taxon>Pteromalinae</taxon>
        <taxon>Nasonia</taxon>
    </lineage>
</organism>
<evidence type="ECO:0000256" key="1">
    <source>
        <dbReference type="ARBA" id="ARBA00004651"/>
    </source>
</evidence>
<proteinExistence type="inferred from homology"/>
<evidence type="ECO:0000256" key="5">
    <source>
        <dbReference type="ARBA" id="ARBA00022989"/>
    </source>
</evidence>
<keyword evidence="3" id="KW-1003">Cell membrane</keyword>
<comment type="subcellular location">
    <subcellularLocation>
        <location evidence="1">Cell membrane</location>
        <topology evidence="1">Multi-pass membrane protein</topology>
    </subcellularLocation>
</comment>
<name>A0A7M7H247_NASVI</name>
<feature type="transmembrane region" description="Helical" evidence="9">
    <location>
        <begin position="88"/>
        <end position="116"/>
    </location>
</feature>
<dbReference type="KEGG" id="nvi:100117511"/>